<dbReference type="AlphaFoldDB" id="A0A2T5MKQ9"/>
<gene>
    <name evidence="2" type="ORF">CJD38_03475</name>
</gene>
<dbReference type="InterPro" id="IPR039793">
    <property type="entry name" value="UROS/Hem4"/>
</dbReference>
<dbReference type="Pfam" id="PF02602">
    <property type="entry name" value="HEM4"/>
    <property type="match status" value="1"/>
</dbReference>
<dbReference type="OrthoDB" id="5946419at2"/>
<dbReference type="InterPro" id="IPR003754">
    <property type="entry name" value="4pyrrol_synth_uPrphyn_synth"/>
</dbReference>
<dbReference type="InterPro" id="IPR036108">
    <property type="entry name" value="4pyrrol_syn_uPrphyn_synt_sf"/>
</dbReference>
<dbReference type="EMBL" id="QANS01000001">
    <property type="protein sequence ID" value="PTU33173.1"/>
    <property type="molecule type" value="Genomic_DNA"/>
</dbReference>
<reference evidence="2 3" key="1">
    <citation type="submission" date="2018-04" db="EMBL/GenBank/DDBJ databases">
        <title>Novel species isolated from glacier.</title>
        <authorList>
            <person name="Liu Q."/>
            <person name="Xin Y.-H."/>
        </authorList>
    </citation>
    <scope>NUCLEOTIDE SEQUENCE [LARGE SCALE GENOMIC DNA]</scope>
    <source>
        <strain evidence="2 3">GT1R17</strain>
    </source>
</reference>
<evidence type="ECO:0000313" key="2">
    <source>
        <dbReference type="EMBL" id="PTU33173.1"/>
    </source>
</evidence>
<accession>A0A2T5MKQ9</accession>
<dbReference type="CDD" id="cd06578">
    <property type="entry name" value="HemD"/>
    <property type="match status" value="1"/>
</dbReference>
<dbReference type="PANTHER" id="PTHR40082:SF1">
    <property type="entry name" value="BLR5956 PROTEIN"/>
    <property type="match status" value="1"/>
</dbReference>
<dbReference type="RefSeq" id="WP_107938882.1">
    <property type="nucleotide sequence ID" value="NZ_QANS01000001.1"/>
</dbReference>
<feature type="domain" description="Tetrapyrrole biosynthesis uroporphyrinogen III synthase" evidence="1">
    <location>
        <begin position="29"/>
        <end position="263"/>
    </location>
</feature>
<proteinExistence type="predicted"/>
<protein>
    <submittedName>
        <fullName evidence="2">Uroporphyrinogen III synthase HEM4</fullName>
    </submittedName>
</protein>
<dbReference type="GO" id="GO:0006780">
    <property type="term" value="P:uroporphyrinogen III biosynthetic process"/>
    <property type="evidence" value="ECO:0007669"/>
    <property type="project" value="InterPro"/>
</dbReference>
<sequence>MSSTESGIIDDTLQGRIIAIPESRELDIFAGLLTRRGAKVLRCPLVSILDAPDPKPVIAWVNQFCIGECDDLILMTGEGLRRLLSSISQHAPTLRPLFVDELARVRKFVRGPKPAKALRELGLSAEVIVSPATTPGVIEALCNAGDLHGRVIGVQHYGTEPNLLLMDFLREAGAKVREVYPYVYADDSADLEVLNLIDRLAANEVDAIAFTSQSQVERLFKLAQKAQREVELLSGLRQTMIAAVGPVTAASLEEHGITVDAVPLGTYFLKPLTQLLVRHLLPQAAHAVTGTETRTIICRAGASRLSRESLDARKAGCSRPTSGCSFFRNCRTLSDQ</sequence>
<keyword evidence="3" id="KW-1185">Reference proteome</keyword>
<organism evidence="2 3">
    <name type="scientific">Stenotrophobium rhamnosiphilum</name>
    <dbReference type="NCBI Taxonomy" id="2029166"/>
    <lineage>
        <taxon>Bacteria</taxon>
        <taxon>Pseudomonadati</taxon>
        <taxon>Pseudomonadota</taxon>
        <taxon>Gammaproteobacteria</taxon>
        <taxon>Nevskiales</taxon>
        <taxon>Nevskiaceae</taxon>
        <taxon>Stenotrophobium</taxon>
    </lineage>
</organism>
<evidence type="ECO:0000313" key="3">
    <source>
        <dbReference type="Proteomes" id="UP000244248"/>
    </source>
</evidence>
<evidence type="ECO:0000259" key="1">
    <source>
        <dbReference type="Pfam" id="PF02602"/>
    </source>
</evidence>
<dbReference type="Proteomes" id="UP000244248">
    <property type="component" value="Unassembled WGS sequence"/>
</dbReference>
<dbReference type="GO" id="GO:0004852">
    <property type="term" value="F:uroporphyrinogen-III synthase activity"/>
    <property type="evidence" value="ECO:0007669"/>
    <property type="project" value="InterPro"/>
</dbReference>
<dbReference type="Gene3D" id="3.40.50.10090">
    <property type="match status" value="2"/>
</dbReference>
<name>A0A2T5MKQ9_9GAMM</name>
<dbReference type="SUPFAM" id="SSF69618">
    <property type="entry name" value="HemD-like"/>
    <property type="match status" value="1"/>
</dbReference>
<dbReference type="PANTHER" id="PTHR40082">
    <property type="entry name" value="BLR5956 PROTEIN"/>
    <property type="match status" value="1"/>
</dbReference>
<comment type="caution">
    <text evidence="2">The sequence shown here is derived from an EMBL/GenBank/DDBJ whole genome shotgun (WGS) entry which is preliminary data.</text>
</comment>